<dbReference type="PANTHER" id="PTHR46704:SF1">
    <property type="entry name" value="TELOMERE LENGTH REGULATION PROTEIN TEL2 HOMOLOG"/>
    <property type="match status" value="1"/>
</dbReference>
<proteinExistence type="predicted"/>
<dbReference type="AlphaFoldDB" id="A0A7J5YSN5"/>
<keyword evidence="2" id="KW-1185">Reference proteome</keyword>
<evidence type="ECO:0000313" key="1">
    <source>
        <dbReference type="EMBL" id="KAF3851427.1"/>
    </source>
</evidence>
<dbReference type="PANTHER" id="PTHR46704">
    <property type="entry name" value="CXC DOMAIN-CONTAINING PROTEIN-RELATED"/>
    <property type="match status" value="1"/>
</dbReference>
<dbReference type="OrthoDB" id="6156583at2759"/>
<sequence>MLEQFEKTWPEGFYNTISSKVKTMATTTKSIKIGDSKMYDLNVIYSRTIALFSSDRDVDVKDVLAYELAPVPTAMFTEDGMRICKAKSTLKKSLQVEVSRRNAGDADVTVIDGSALLWTIHWPADGTVADFIDNVKTRLISYLSESDVYLIFDRYYDYSIKSVTRDVRETVVNRKHHLLLSTKLPAQKVVLSSIENKKQLNLLLFKELTEDRLFHLRGTNKHKGGLMPHRDQDGERRSRYELENQQEEADTIIVQQVLEAHQISVVSDDTDVFVLLLHHYHQAGLDVPLIMESPRKERAIVDIKATLSKHSEIVENLLPAHAISGCDTVASYYGLGKGSVIKVLKAGYELSATWMHHSSKSSTQPLPSSQPVMA</sequence>
<gene>
    <name evidence="1" type="ORF">F7725_013199</name>
</gene>
<dbReference type="EMBL" id="JAAKFY010000010">
    <property type="protein sequence ID" value="KAF3851427.1"/>
    <property type="molecule type" value="Genomic_DNA"/>
</dbReference>
<reference evidence="1 2" key="1">
    <citation type="submission" date="2020-03" db="EMBL/GenBank/DDBJ databases">
        <title>Dissostichus mawsoni Genome sequencing and assembly.</title>
        <authorList>
            <person name="Park H."/>
        </authorList>
    </citation>
    <scope>NUCLEOTIDE SEQUENCE [LARGE SCALE GENOMIC DNA]</scope>
    <source>
        <strain evidence="1">DM0001</strain>
        <tissue evidence="1">Muscle</tissue>
    </source>
</reference>
<comment type="caution">
    <text evidence="1">The sequence shown here is derived from an EMBL/GenBank/DDBJ whole genome shotgun (WGS) entry which is preliminary data.</text>
</comment>
<dbReference type="Proteomes" id="UP000518266">
    <property type="component" value="Unassembled WGS sequence"/>
</dbReference>
<organism evidence="1 2">
    <name type="scientific">Dissostichus mawsoni</name>
    <name type="common">Antarctic cod</name>
    <dbReference type="NCBI Taxonomy" id="36200"/>
    <lineage>
        <taxon>Eukaryota</taxon>
        <taxon>Metazoa</taxon>
        <taxon>Chordata</taxon>
        <taxon>Craniata</taxon>
        <taxon>Vertebrata</taxon>
        <taxon>Euteleostomi</taxon>
        <taxon>Actinopterygii</taxon>
        <taxon>Neopterygii</taxon>
        <taxon>Teleostei</taxon>
        <taxon>Neoteleostei</taxon>
        <taxon>Acanthomorphata</taxon>
        <taxon>Eupercaria</taxon>
        <taxon>Perciformes</taxon>
        <taxon>Notothenioidei</taxon>
        <taxon>Nototheniidae</taxon>
        <taxon>Dissostichus</taxon>
    </lineage>
</organism>
<accession>A0A7J5YSN5</accession>
<evidence type="ECO:0000313" key="2">
    <source>
        <dbReference type="Proteomes" id="UP000518266"/>
    </source>
</evidence>
<protein>
    <submittedName>
        <fullName evidence="1">Uncharacterized protein</fullName>
    </submittedName>
</protein>
<name>A0A7J5YSN5_DISMA</name>